<evidence type="ECO:0000256" key="5">
    <source>
        <dbReference type="ARBA" id="ARBA00023002"/>
    </source>
</evidence>
<dbReference type="PANTHER" id="PTHR42973:SF39">
    <property type="entry name" value="FAD-BINDING PCMH-TYPE DOMAIN-CONTAINING PROTEIN"/>
    <property type="match status" value="1"/>
</dbReference>
<dbReference type="InterPro" id="IPR016166">
    <property type="entry name" value="FAD-bd_PCMH"/>
</dbReference>
<dbReference type="GO" id="GO:0016491">
    <property type="term" value="F:oxidoreductase activity"/>
    <property type="evidence" value="ECO:0007669"/>
    <property type="project" value="UniProtKB-KW"/>
</dbReference>
<organism evidence="7 8">
    <name type="scientific">Rubrobacter tropicus</name>
    <dbReference type="NCBI Taxonomy" id="2653851"/>
    <lineage>
        <taxon>Bacteria</taxon>
        <taxon>Bacillati</taxon>
        <taxon>Actinomycetota</taxon>
        <taxon>Rubrobacteria</taxon>
        <taxon>Rubrobacterales</taxon>
        <taxon>Rubrobacteraceae</taxon>
        <taxon>Rubrobacter</taxon>
    </lineage>
</organism>
<evidence type="ECO:0000256" key="2">
    <source>
        <dbReference type="ARBA" id="ARBA00005466"/>
    </source>
</evidence>
<comment type="similarity">
    <text evidence="2">Belongs to the oxygen-dependent FAD-linked oxidoreductase family.</text>
</comment>
<evidence type="ECO:0000256" key="4">
    <source>
        <dbReference type="ARBA" id="ARBA00022827"/>
    </source>
</evidence>
<dbReference type="Proteomes" id="UP000501452">
    <property type="component" value="Chromosome"/>
</dbReference>
<dbReference type="InterPro" id="IPR050416">
    <property type="entry name" value="FAD-linked_Oxidoreductase"/>
</dbReference>
<protein>
    <submittedName>
        <fullName evidence="7">FAD-binding protein</fullName>
    </submittedName>
</protein>
<evidence type="ECO:0000313" key="7">
    <source>
        <dbReference type="EMBL" id="QIN81942.1"/>
    </source>
</evidence>
<proteinExistence type="inferred from homology"/>
<accession>A0A6G8Q649</accession>
<dbReference type="PROSITE" id="PS00862">
    <property type="entry name" value="OX2_COVAL_FAD"/>
    <property type="match status" value="1"/>
</dbReference>
<dbReference type="PROSITE" id="PS51387">
    <property type="entry name" value="FAD_PCMH"/>
    <property type="match status" value="1"/>
</dbReference>
<gene>
    <name evidence="7" type="ORF">GBA63_04255</name>
</gene>
<dbReference type="Gene3D" id="3.30.43.10">
    <property type="entry name" value="Uridine Diphospho-n-acetylenolpyruvylglucosamine Reductase, domain 2"/>
    <property type="match status" value="1"/>
</dbReference>
<keyword evidence="5" id="KW-0560">Oxidoreductase</keyword>
<reference evidence="7 8" key="1">
    <citation type="submission" date="2019-10" db="EMBL/GenBank/DDBJ databases">
        <title>Rubrobacter sp nov SCSIO 52090 isolated from a deep-sea sediment in the South China Sea.</title>
        <authorList>
            <person name="Chen R.W."/>
        </authorList>
    </citation>
    <scope>NUCLEOTIDE SEQUENCE [LARGE SCALE GENOMIC DNA]</scope>
    <source>
        <strain evidence="7 8">SCSIO 52909</strain>
    </source>
</reference>
<evidence type="ECO:0000313" key="8">
    <source>
        <dbReference type="Proteomes" id="UP000501452"/>
    </source>
</evidence>
<sequence length="477" mass="51856">MAEMRVVTLTGADASIEDSLVERFGAGLRGEAIQPTDAAYEEARRIWSGLIDRRPALIVRCAGVGDVVDSVDFAREHDLLVAVRGGGHNVAGNAVCDGGLVIDLSPMKGIRVDAERRAVRAEAGATLGDLDRETQVFGLATPLGVVSETGIAGLTLGGGIGWLRRKHGLSSDNLLSVDVVTADGRLLTASETENADLFWGIRGGGGNFGVVTSFEYRLHPVGPEVTFCFVLYPGDRAKEVLRFCDEYAAQAPDEVSPLGVLGRVPRVDLFPENWHGEQFVALLAMHPGGAEEGERALRPLRDLGAPIADLSARMPYTEAQKVLDEDYPDGWHYYWKSVNVDGLEDEVIERLVQHAENAPSDYSTIDVWYQGGAMGRVGADESAFGDRSAPILLGIEANWEAEPKEDGANIVWVRDCFSDMRRFSSGGMYLNFPGFLEEGDGLLRGAFGENYERLVALKNRYDPTNLFRLNQNIKPTA</sequence>
<evidence type="ECO:0000256" key="1">
    <source>
        <dbReference type="ARBA" id="ARBA00001974"/>
    </source>
</evidence>
<evidence type="ECO:0000259" key="6">
    <source>
        <dbReference type="PROSITE" id="PS51387"/>
    </source>
</evidence>
<dbReference type="SUPFAM" id="SSF56176">
    <property type="entry name" value="FAD-binding/transporter-associated domain-like"/>
    <property type="match status" value="1"/>
</dbReference>
<feature type="domain" description="FAD-binding PCMH-type" evidence="6">
    <location>
        <begin position="51"/>
        <end position="221"/>
    </location>
</feature>
<dbReference type="InterPro" id="IPR016169">
    <property type="entry name" value="FAD-bd_PCMH_sub2"/>
</dbReference>
<dbReference type="RefSeq" id="WP_166173779.1">
    <property type="nucleotide sequence ID" value="NZ_CP045119.1"/>
</dbReference>
<dbReference type="Gene3D" id="3.40.462.20">
    <property type="match status" value="1"/>
</dbReference>
<keyword evidence="3" id="KW-0285">Flavoprotein</keyword>
<dbReference type="PANTHER" id="PTHR42973">
    <property type="entry name" value="BINDING OXIDOREDUCTASE, PUTATIVE (AFU_ORTHOLOGUE AFUA_1G17690)-RELATED"/>
    <property type="match status" value="1"/>
</dbReference>
<dbReference type="EMBL" id="CP045119">
    <property type="protein sequence ID" value="QIN81942.1"/>
    <property type="molecule type" value="Genomic_DNA"/>
</dbReference>
<dbReference type="InterPro" id="IPR006094">
    <property type="entry name" value="Oxid_FAD_bind_N"/>
</dbReference>
<dbReference type="AlphaFoldDB" id="A0A6G8Q649"/>
<keyword evidence="4" id="KW-0274">FAD</keyword>
<dbReference type="Pfam" id="PF01565">
    <property type="entry name" value="FAD_binding_4"/>
    <property type="match status" value="1"/>
</dbReference>
<dbReference type="Pfam" id="PF08031">
    <property type="entry name" value="BBE"/>
    <property type="match status" value="1"/>
</dbReference>
<evidence type="ECO:0000256" key="3">
    <source>
        <dbReference type="ARBA" id="ARBA00022630"/>
    </source>
</evidence>
<dbReference type="KEGG" id="rub:GBA63_04255"/>
<dbReference type="InterPro" id="IPR016167">
    <property type="entry name" value="FAD-bd_PCMH_sub1"/>
</dbReference>
<dbReference type="GO" id="GO:0071949">
    <property type="term" value="F:FAD binding"/>
    <property type="evidence" value="ECO:0007669"/>
    <property type="project" value="InterPro"/>
</dbReference>
<dbReference type="InterPro" id="IPR012951">
    <property type="entry name" value="BBE"/>
</dbReference>
<comment type="cofactor">
    <cofactor evidence="1">
        <name>FAD</name>
        <dbReference type="ChEBI" id="CHEBI:57692"/>
    </cofactor>
</comment>
<dbReference type="InterPro" id="IPR006093">
    <property type="entry name" value="Oxy_OxRdtase_FAD_BS"/>
</dbReference>
<dbReference type="InterPro" id="IPR036318">
    <property type="entry name" value="FAD-bd_PCMH-like_sf"/>
</dbReference>
<keyword evidence="8" id="KW-1185">Reference proteome</keyword>
<dbReference type="Gene3D" id="3.30.465.10">
    <property type="match status" value="1"/>
</dbReference>
<name>A0A6G8Q649_9ACTN</name>